<feature type="region of interest" description="Disordered" evidence="3">
    <location>
        <begin position="155"/>
        <end position="179"/>
    </location>
</feature>
<keyword evidence="4" id="KW-1133">Transmembrane helix</keyword>
<proteinExistence type="inferred from homology"/>
<dbReference type="AlphaFoldDB" id="A0AAD5S8U4"/>
<dbReference type="PANTHER" id="PTHR19305:SF9">
    <property type="entry name" value="SYNAPTOSOMAL-ASSOCIATED PROTEIN 29"/>
    <property type="match status" value="1"/>
</dbReference>
<feature type="domain" description="T-SNARE coiled-coil homology" evidence="5">
    <location>
        <begin position="191"/>
        <end position="253"/>
    </location>
</feature>
<keyword evidence="4" id="KW-0472">Membrane</keyword>
<evidence type="ECO:0000313" key="7">
    <source>
        <dbReference type="Proteomes" id="UP001212841"/>
    </source>
</evidence>
<dbReference type="InterPro" id="IPR000727">
    <property type="entry name" value="T_SNARE_dom"/>
</dbReference>
<comment type="caution">
    <text evidence="6">The sequence shown here is derived from an EMBL/GenBank/DDBJ whole genome shotgun (WGS) entry which is preliminary data.</text>
</comment>
<dbReference type="EMBL" id="JADGJD010000640">
    <property type="protein sequence ID" value="KAJ3049467.1"/>
    <property type="molecule type" value="Genomic_DNA"/>
</dbReference>
<dbReference type="SMART" id="SM00397">
    <property type="entry name" value="t_SNARE"/>
    <property type="match status" value="1"/>
</dbReference>
<keyword evidence="4" id="KW-0812">Transmembrane</keyword>
<evidence type="ECO:0000256" key="4">
    <source>
        <dbReference type="SAM" id="Phobius"/>
    </source>
</evidence>
<dbReference type="PANTHER" id="PTHR19305">
    <property type="entry name" value="SYNAPTOSOMAL ASSOCIATED PROTEIN"/>
    <property type="match status" value="1"/>
</dbReference>
<keyword evidence="7" id="KW-1185">Reference proteome</keyword>
<reference evidence="6" key="1">
    <citation type="submission" date="2020-05" db="EMBL/GenBank/DDBJ databases">
        <title>Phylogenomic resolution of chytrid fungi.</title>
        <authorList>
            <person name="Stajich J.E."/>
            <person name="Amses K."/>
            <person name="Simmons R."/>
            <person name="Seto K."/>
            <person name="Myers J."/>
            <person name="Bonds A."/>
            <person name="Quandt C.A."/>
            <person name="Barry K."/>
            <person name="Liu P."/>
            <person name="Grigoriev I."/>
            <person name="Longcore J.E."/>
            <person name="James T.Y."/>
        </authorList>
    </citation>
    <scope>NUCLEOTIDE SEQUENCE</scope>
    <source>
        <strain evidence="6">JEL0318</strain>
    </source>
</reference>
<evidence type="ECO:0000259" key="5">
    <source>
        <dbReference type="PROSITE" id="PS50192"/>
    </source>
</evidence>
<dbReference type="CDD" id="cd15841">
    <property type="entry name" value="SNARE_Qc"/>
    <property type="match status" value="1"/>
</dbReference>
<evidence type="ECO:0000313" key="6">
    <source>
        <dbReference type="EMBL" id="KAJ3049467.1"/>
    </source>
</evidence>
<evidence type="ECO:0000256" key="3">
    <source>
        <dbReference type="SAM" id="MobiDB-lite"/>
    </source>
</evidence>
<feature type="coiled-coil region" evidence="2">
    <location>
        <begin position="80"/>
        <end position="135"/>
    </location>
</feature>
<feature type="transmembrane region" description="Helical" evidence="4">
    <location>
        <begin position="263"/>
        <end position="284"/>
    </location>
</feature>
<dbReference type="Proteomes" id="UP001212841">
    <property type="component" value="Unassembled WGS sequence"/>
</dbReference>
<name>A0AAD5S8U4_9FUNG</name>
<dbReference type="SUPFAM" id="SSF58038">
    <property type="entry name" value="SNARE fusion complex"/>
    <property type="match status" value="1"/>
</dbReference>
<gene>
    <name evidence="6" type="ORF">HK097_009546</name>
</gene>
<sequence>MASMRDAMRRLQIIYEACAPEAQEQKEAEKTMDEFTRLKKKVHLDTKNVRKDLKEREQMLSLGGTTTESAEKSYRIRIAIRQLKEDYMRMSEIVQKETRKAAKKPPKDPEQLKARQEILQLCQQHIEELENLEKRKFNDAYMADRADLMSGASRQTHYASGKGKGADEAPDPFTNTELPDIDVEDDLRKIADRNAEIDKDLDAIGIGVTHLKNIANEMGEELDRQNVALDDIEAGVDKALDHVDNLNIKMKKTLDGMMKGDRFMVNCVLMCILLALVAFVASQFTT</sequence>
<organism evidence="6 7">
    <name type="scientific">Rhizophlyctis rosea</name>
    <dbReference type="NCBI Taxonomy" id="64517"/>
    <lineage>
        <taxon>Eukaryota</taxon>
        <taxon>Fungi</taxon>
        <taxon>Fungi incertae sedis</taxon>
        <taxon>Chytridiomycota</taxon>
        <taxon>Chytridiomycota incertae sedis</taxon>
        <taxon>Chytridiomycetes</taxon>
        <taxon>Rhizophlyctidales</taxon>
        <taxon>Rhizophlyctidaceae</taxon>
        <taxon>Rhizophlyctis</taxon>
    </lineage>
</organism>
<evidence type="ECO:0000256" key="2">
    <source>
        <dbReference type="SAM" id="Coils"/>
    </source>
</evidence>
<keyword evidence="2" id="KW-0175">Coiled coil</keyword>
<dbReference type="GO" id="GO:0005886">
    <property type="term" value="C:plasma membrane"/>
    <property type="evidence" value="ECO:0007669"/>
    <property type="project" value="TreeGrafter"/>
</dbReference>
<dbReference type="Gene3D" id="1.20.5.110">
    <property type="match status" value="1"/>
</dbReference>
<protein>
    <recommendedName>
        <fullName evidence="5">t-SNARE coiled-coil homology domain-containing protein</fullName>
    </recommendedName>
</protein>
<accession>A0AAD5S8U4</accession>
<dbReference type="PROSITE" id="PS50192">
    <property type="entry name" value="T_SNARE"/>
    <property type="match status" value="1"/>
</dbReference>
<comment type="similarity">
    <text evidence="1">Belongs to the SNAP-25 family.</text>
</comment>
<evidence type="ECO:0000256" key="1">
    <source>
        <dbReference type="ARBA" id="ARBA00009480"/>
    </source>
</evidence>